<dbReference type="EMBL" id="LXWW01000102">
    <property type="protein sequence ID" value="OAO16041.1"/>
    <property type="molecule type" value="Genomic_DNA"/>
</dbReference>
<keyword evidence="4 8" id="KW-0418">Kinase</keyword>
<dbReference type="InterPro" id="IPR011009">
    <property type="entry name" value="Kinase-like_dom_sf"/>
</dbReference>
<dbReference type="Gene3D" id="1.10.510.10">
    <property type="entry name" value="Transferase(Phosphotransferase) domain 1"/>
    <property type="match status" value="1"/>
</dbReference>
<gene>
    <name evidence="8" type="ORF">AV274_2227</name>
</gene>
<feature type="compositionally biased region" description="Basic and acidic residues" evidence="6">
    <location>
        <begin position="32"/>
        <end position="41"/>
    </location>
</feature>
<keyword evidence="3" id="KW-0547">Nucleotide-binding</keyword>
<feature type="region of interest" description="Disordered" evidence="6">
    <location>
        <begin position="1"/>
        <end position="129"/>
    </location>
</feature>
<dbReference type="GO" id="GO:0034501">
    <property type="term" value="P:protein localization to kinetochore"/>
    <property type="evidence" value="ECO:0007669"/>
    <property type="project" value="TreeGrafter"/>
</dbReference>
<protein>
    <submittedName>
        <fullName evidence="8">Spindle checkpoint protein kinase MPS1</fullName>
    </submittedName>
</protein>
<dbReference type="InterPro" id="IPR008271">
    <property type="entry name" value="Ser/Thr_kinase_AS"/>
</dbReference>
<dbReference type="GO" id="GO:0007094">
    <property type="term" value="P:mitotic spindle assembly checkpoint signaling"/>
    <property type="evidence" value="ECO:0007669"/>
    <property type="project" value="TreeGrafter"/>
</dbReference>
<accession>A0A196SIA5</accession>
<dbReference type="SUPFAM" id="SSF56112">
    <property type="entry name" value="Protein kinase-like (PK-like)"/>
    <property type="match status" value="1"/>
</dbReference>
<dbReference type="GO" id="GO:0005524">
    <property type="term" value="F:ATP binding"/>
    <property type="evidence" value="ECO:0007669"/>
    <property type="project" value="UniProtKB-KW"/>
</dbReference>
<dbReference type="Pfam" id="PF00069">
    <property type="entry name" value="Pkinase"/>
    <property type="match status" value="1"/>
</dbReference>
<evidence type="ECO:0000256" key="3">
    <source>
        <dbReference type="ARBA" id="ARBA00022741"/>
    </source>
</evidence>
<evidence type="ECO:0000259" key="7">
    <source>
        <dbReference type="PROSITE" id="PS50011"/>
    </source>
</evidence>
<dbReference type="GO" id="GO:0000776">
    <property type="term" value="C:kinetochore"/>
    <property type="evidence" value="ECO:0007669"/>
    <property type="project" value="TreeGrafter"/>
</dbReference>
<organism evidence="8 9">
    <name type="scientific">Blastocystis sp. subtype 1 (strain ATCC 50177 / NandII)</name>
    <dbReference type="NCBI Taxonomy" id="478820"/>
    <lineage>
        <taxon>Eukaryota</taxon>
        <taxon>Sar</taxon>
        <taxon>Stramenopiles</taxon>
        <taxon>Bigyra</taxon>
        <taxon>Opalozoa</taxon>
        <taxon>Opalinata</taxon>
        <taxon>Blastocystidae</taxon>
        <taxon>Blastocystis</taxon>
    </lineage>
</organism>
<dbReference type="FunFam" id="3.30.200.20:FF:000131">
    <property type="entry name" value="Dual specificity protein kinase TTK"/>
    <property type="match status" value="1"/>
</dbReference>
<keyword evidence="2" id="KW-0808">Transferase</keyword>
<evidence type="ECO:0000313" key="8">
    <source>
        <dbReference type="EMBL" id="OAO16041.1"/>
    </source>
</evidence>
<dbReference type="PANTHER" id="PTHR22974:SF21">
    <property type="entry name" value="DUAL SPECIFICITY PROTEIN KINASE TTK"/>
    <property type="match status" value="1"/>
</dbReference>
<dbReference type="PROSITE" id="PS50011">
    <property type="entry name" value="PROTEIN_KINASE_DOM"/>
    <property type="match status" value="1"/>
</dbReference>
<dbReference type="GO" id="GO:0005634">
    <property type="term" value="C:nucleus"/>
    <property type="evidence" value="ECO:0007669"/>
    <property type="project" value="TreeGrafter"/>
</dbReference>
<dbReference type="Proteomes" id="UP000078348">
    <property type="component" value="Unassembled WGS sequence"/>
</dbReference>
<dbReference type="SMART" id="SM00220">
    <property type="entry name" value="S_TKc"/>
    <property type="match status" value="1"/>
</dbReference>
<comment type="caution">
    <text evidence="8">The sequence shown here is derived from an EMBL/GenBank/DDBJ whole genome shotgun (WGS) entry which is preliminary data.</text>
</comment>
<dbReference type="InterPro" id="IPR000719">
    <property type="entry name" value="Prot_kinase_dom"/>
</dbReference>
<name>A0A196SIA5_BLAHN</name>
<dbReference type="GO" id="GO:0004674">
    <property type="term" value="F:protein serine/threonine kinase activity"/>
    <property type="evidence" value="ECO:0007669"/>
    <property type="project" value="UniProtKB-KW"/>
</dbReference>
<dbReference type="InterPro" id="IPR027084">
    <property type="entry name" value="Mps1_cat"/>
</dbReference>
<feature type="domain" description="Protein kinase" evidence="7">
    <location>
        <begin position="141"/>
        <end position="412"/>
    </location>
</feature>
<feature type="compositionally biased region" description="Polar residues" evidence="6">
    <location>
        <begin position="79"/>
        <end position="88"/>
    </location>
</feature>
<evidence type="ECO:0000313" key="9">
    <source>
        <dbReference type="Proteomes" id="UP000078348"/>
    </source>
</evidence>
<proteinExistence type="predicted"/>
<evidence type="ECO:0000256" key="2">
    <source>
        <dbReference type="ARBA" id="ARBA00022679"/>
    </source>
</evidence>
<reference evidence="8 9" key="1">
    <citation type="submission" date="2016-05" db="EMBL/GenBank/DDBJ databases">
        <title>Nuclear genome of Blastocystis sp. subtype 1 NandII.</title>
        <authorList>
            <person name="Gentekaki E."/>
            <person name="Curtis B."/>
            <person name="Stairs C."/>
            <person name="Eme L."/>
            <person name="Herman E."/>
            <person name="Klimes V."/>
            <person name="Arias M.C."/>
            <person name="Elias M."/>
            <person name="Hilliou F."/>
            <person name="Klute M."/>
            <person name="Malik S.-B."/>
            <person name="Pightling A."/>
            <person name="Rachubinski R."/>
            <person name="Salas D."/>
            <person name="Schlacht A."/>
            <person name="Suga H."/>
            <person name="Archibald J."/>
            <person name="Ball S.G."/>
            <person name="Clark G."/>
            <person name="Dacks J."/>
            <person name="Van Der Giezen M."/>
            <person name="Tsaousis A."/>
            <person name="Roger A."/>
        </authorList>
    </citation>
    <scope>NUCLEOTIDE SEQUENCE [LARGE SCALE GENOMIC DNA]</scope>
    <source>
        <strain evidence="9">ATCC 50177 / NandII</strain>
    </source>
</reference>
<dbReference type="AlphaFoldDB" id="A0A196SIA5"/>
<evidence type="ECO:0000256" key="4">
    <source>
        <dbReference type="ARBA" id="ARBA00022777"/>
    </source>
</evidence>
<dbReference type="CDD" id="cd14131">
    <property type="entry name" value="PKc_Mps1"/>
    <property type="match status" value="1"/>
</dbReference>
<dbReference type="PANTHER" id="PTHR22974">
    <property type="entry name" value="MIXED LINEAGE PROTEIN KINASE"/>
    <property type="match status" value="1"/>
</dbReference>
<dbReference type="GO" id="GO:0033316">
    <property type="term" value="P:meiotic spindle assembly checkpoint signaling"/>
    <property type="evidence" value="ECO:0007669"/>
    <property type="project" value="TreeGrafter"/>
</dbReference>
<feature type="compositionally biased region" description="Low complexity" evidence="6">
    <location>
        <begin position="101"/>
        <end position="111"/>
    </location>
</feature>
<sequence length="489" mass="54840">METPSKEPNRSLPWRPLLLNSGGPRRVARSTIEGDFRDNRETVNPSLPPPRNDKTLTSRKRPASTFQQEIKRSSLDDTPPSNSPSRIGSSLRAFRSESRRSSSQSSKSSLSGEVNALLLPPPTPPTPKNLQDKIVMNGKEYIILQKIGKGGSCVVYRVINESNEVLALKCVNLDGVSPTQYTDYVNEVKLLETLRGSPGIIYLIDYELNTSENMLYILMEYGESDLKTYLLDSQSRNCPLDSNFIRLIWQQMLTAVSAIHHHNIIHSDLKPANFLFVKGVLKLIDFGIAQSMAAESTSVLRESQIGTINYISPEALLDEEDAEGHKHIRISQASDVWSLGCILYQLVYQKLPWDGLSVSKKLIAITQESFQIAFPPISNPWLLDALRLCLQRNPKRRPVIGGPNGLLNHPFLQPQCVRAMQLYKEMTMESVTMHETIRQIHESAGDARWRMEGIVPVVTSELVIQCARNQPIDVMKALDSAAKKLQAMK</sequence>
<evidence type="ECO:0000256" key="1">
    <source>
        <dbReference type="ARBA" id="ARBA00022527"/>
    </source>
</evidence>
<keyword evidence="9" id="KW-1185">Reference proteome</keyword>
<dbReference type="GO" id="GO:0098813">
    <property type="term" value="P:nuclear chromosome segregation"/>
    <property type="evidence" value="ECO:0007669"/>
    <property type="project" value="UniProtKB-ARBA"/>
</dbReference>
<dbReference type="GO" id="GO:0004712">
    <property type="term" value="F:protein serine/threonine/tyrosine kinase activity"/>
    <property type="evidence" value="ECO:0007669"/>
    <property type="project" value="TreeGrafter"/>
</dbReference>
<dbReference type="STRING" id="478820.A0A196SIA5"/>
<keyword evidence="1" id="KW-0723">Serine/threonine-protein kinase</keyword>
<dbReference type="PROSITE" id="PS00108">
    <property type="entry name" value="PROTEIN_KINASE_ST"/>
    <property type="match status" value="1"/>
</dbReference>
<dbReference type="OrthoDB" id="20524at2759"/>
<evidence type="ECO:0000256" key="6">
    <source>
        <dbReference type="SAM" id="MobiDB-lite"/>
    </source>
</evidence>
<keyword evidence="5" id="KW-0067">ATP-binding</keyword>
<dbReference type="Gene3D" id="3.30.200.20">
    <property type="entry name" value="Phosphorylase Kinase, domain 1"/>
    <property type="match status" value="1"/>
</dbReference>
<evidence type="ECO:0000256" key="5">
    <source>
        <dbReference type="ARBA" id="ARBA00022840"/>
    </source>
</evidence>